<feature type="region of interest" description="Disordered" evidence="5">
    <location>
        <begin position="228"/>
        <end position="294"/>
    </location>
</feature>
<keyword evidence="1" id="KW-0547">Nucleotide-binding</keyword>
<evidence type="ECO:0000256" key="2">
    <source>
        <dbReference type="ARBA" id="ARBA00022801"/>
    </source>
</evidence>
<feature type="compositionally biased region" description="Low complexity" evidence="5">
    <location>
        <begin position="252"/>
        <end position="264"/>
    </location>
</feature>
<dbReference type="AlphaFoldDB" id="A0A1U9MDE6"/>
<evidence type="ECO:0000256" key="3">
    <source>
        <dbReference type="ARBA" id="ARBA00022840"/>
    </source>
</evidence>
<feature type="compositionally biased region" description="Basic and acidic residues" evidence="5">
    <location>
        <begin position="238"/>
        <end position="251"/>
    </location>
</feature>
<dbReference type="Gene3D" id="2.40.100.10">
    <property type="entry name" value="Cyclophilin-like"/>
    <property type="match status" value="2"/>
</dbReference>
<gene>
    <name evidence="8" type="ORF">BBC0178_018640</name>
</gene>
<dbReference type="SMART" id="SM00796">
    <property type="entry name" value="AHS1"/>
    <property type="match status" value="1"/>
</dbReference>
<keyword evidence="4" id="KW-0175">Coiled coil</keyword>
<dbReference type="NCBIfam" id="TIGR00370">
    <property type="entry name" value="5-oxoprolinase subunit PxpB"/>
    <property type="match status" value="1"/>
</dbReference>
<dbReference type="PANTHER" id="PTHR43309">
    <property type="entry name" value="5-OXOPROLINASE SUBUNIT C"/>
    <property type="match status" value="1"/>
</dbReference>
<dbReference type="KEGG" id="bapa:BBC0178_018640"/>
<feature type="coiled-coil region" evidence="4">
    <location>
        <begin position="15"/>
        <end position="45"/>
    </location>
</feature>
<evidence type="ECO:0000256" key="4">
    <source>
        <dbReference type="SAM" id="Coils"/>
    </source>
</evidence>
<dbReference type="SMART" id="SM00797">
    <property type="entry name" value="AHS2"/>
    <property type="match status" value="1"/>
</dbReference>
<dbReference type="Proteomes" id="UP000189660">
    <property type="component" value="Chromosome"/>
</dbReference>
<keyword evidence="9" id="KW-1185">Reference proteome</keyword>
<dbReference type="InterPro" id="IPR052708">
    <property type="entry name" value="PxpC"/>
</dbReference>
<dbReference type="PANTHER" id="PTHR43309:SF3">
    <property type="entry name" value="5-OXOPROLINASE SUBUNIT C"/>
    <property type="match status" value="1"/>
</dbReference>
<dbReference type="Pfam" id="PF02626">
    <property type="entry name" value="CT_A_B"/>
    <property type="match status" value="1"/>
</dbReference>
<organism evidence="8 9">
    <name type="scientific">Bartonella apihabitans</name>
    <dbReference type="NCBI Taxonomy" id="2750929"/>
    <lineage>
        <taxon>Bacteria</taxon>
        <taxon>Pseudomonadati</taxon>
        <taxon>Pseudomonadota</taxon>
        <taxon>Alphaproteobacteria</taxon>
        <taxon>Hyphomicrobiales</taxon>
        <taxon>Bartonellaceae</taxon>
        <taxon>Bartonella</taxon>
    </lineage>
</organism>
<dbReference type="GO" id="GO:0005524">
    <property type="term" value="F:ATP binding"/>
    <property type="evidence" value="ECO:0007669"/>
    <property type="project" value="UniProtKB-KW"/>
</dbReference>
<accession>A0A1U9MDE6</accession>
<name>A0A1U9MDE6_9HYPH</name>
<dbReference type="GO" id="GO:0016787">
    <property type="term" value="F:hydrolase activity"/>
    <property type="evidence" value="ECO:0007669"/>
    <property type="project" value="UniProtKB-KW"/>
</dbReference>
<dbReference type="OrthoDB" id="9768696at2"/>
<keyword evidence="2" id="KW-0378">Hydrolase</keyword>
<keyword evidence="3" id="KW-0067">ATP-binding</keyword>
<reference evidence="8 9" key="1">
    <citation type="submission" date="2016-11" db="EMBL/GenBank/DDBJ databases">
        <title>Comparative genomics of Bartonella apis.</title>
        <authorList>
            <person name="Engel P."/>
        </authorList>
    </citation>
    <scope>NUCLEOTIDE SEQUENCE [LARGE SCALE GENOMIC DNA]</scope>
    <source>
        <strain evidence="8 9">BBC0178</strain>
    </source>
</reference>
<evidence type="ECO:0000313" key="9">
    <source>
        <dbReference type="Proteomes" id="UP000189660"/>
    </source>
</evidence>
<protein>
    <submittedName>
        <fullName evidence="8">Sensor histidine kinase inhibitor, KipI family</fullName>
    </submittedName>
</protein>
<dbReference type="RefSeq" id="WP_078039972.1">
    <property type="nucleotide sequence ID" value="NZ_CP015820.1"/>
</dbReference>
<dbReference type="EMBL" id="CP015820">
    <property type="protein sequence ID" value="AQT43314.1"/>
    <property type="molecule type" value="Genomic_DNA"/>
</dbReference>
<dbReference type="SUPFAM" id="SSF50891">
    <property type="entry name" value="Cyclophilin-like"/>
    <property type="match status" value="2"/>
</dbReference>
<dbReference type="SUPFAM" id="SSF160467">
    <property type="entry name" value="PH0987 N-terminal domain-like"/>
    <property type="match status" value="1"/>
</dbReference>
<dbReference type="InterPro" id="IPR003833">
    <property type="entry name" value="CT_C_D"/>
</dbReference>
<dbReference type="InterPro" id="IPR029000">
    <property type="entry name" value="Cyclophilin-like_dom_sf"/>
</dbReference>
<proteinExistence type="predicted"/>
<evidence type="ECO:0000313" key="8">
    <source>
        <dbReference type="EMBL" id="AQT43314.1"/>
    </source>
</evidence>
<dbReference type="Gene3D" id="3.30.1360.40">
    <property type="match status" value="1"/>
</dbReference>
<dbReference type="InterPro" id="IPR010016">
    <property type="entry name" value="PxpB"/>
</dbReference>
<feature type="domain" description="Carboxyltransferase" evidence="6">
    <location>
        <begin position="1"/>
        <end position="209"/>
    </location>
</feature>
<evidence type="ECO:0000259" key="6">
    <source>
        <dbReference type="SMART" id="SM00796"/>
    </source>
</evidence>
<dbReference type="InterPro" id="IPR003778">
    <property type="entry name" value="CT_A_B"/>
</dbReference>
<evidence type="ECO:0000259" key="7">
    <source>
        <dbReference type="SMART" id="SM00797"/>
    </source>
</evidence>
<sequence>MRFLGVNNSAFLIELADLEETLALFDRLQQEIRREEKDLQDQEKFQSQESLQAIVEIIPAARTLLIKFDPSLSDENTLETKIAGLKLEKGQQKSGKLVEIPVVYDGEDLDDVAALLKIDREEVIRRHVESHYQVAFCGFAPGFAYLTGGDPIFNVPRRASPRKSIPAGSVALAGKFGGVYPQPSPGGWQLIGRTNVKMFDLDRDPPSLLKPGDRVHFVDVTKDYSARPEGATNFSLSRNDEAGKSTPERANSKALKSSASTKAAEANEKASLAKTGDHDDNGRSATEATPKPQENAVFKLLTTLMPVTFQDRGRLFQSSQGLSPSGALDQKAMANANRLVGNSLEQPVLEFTYGNARIKALQPSVIAFTGANLPITIKSAKGKVFVFEKNIPLAIDEGDEIILGRPLAGFRSYMALRGGFKVEPVLKSASFDSLSNLGPKPLSAGDNIFIANNSALRPVLLSLDDPYFLPEAGDNVVLDVVMGPRTDWFTEQSIAMFLEKHWQVTPASNRIGLRLQSDARLERSRSDELPSEGTVTGAIEVPANGEPVLFLRDRPVTGGYPVIANLVEDQIDLAAQVPIGAFIKFRAVRNFYDSEQKSLKNGANKTSKKS</sequence>
<dbReference type="Pfam" id="PF02682">
    <property type="entry name" value="CT_C_D"/>
    <property type="match status" value="1"/>
</dbReference>
<feature type="domain" description="Carboxyltransferase" evidence="7">
    <location>
        <begin position="319"/>
        <end position="605"/>
    </location>
</feature>
<evidence type="ECO:0000256" key="5">
    <source>
        <dbReference type="SAM" id="MobiDB-lite"/>
    </source>
</evidence>
<evidence type="ECO:0000256" key="1">
    <source>
        <dbReference type="ARBA" id="ARBA00022741"/>
    </source>
</evidence>